<proteinExistence type="predicted"/>
<gene>
    <name evidence="1" type="primary">orf120</name>
</gene>
<dbReference type="AlphaFoldDB" id="A0A4P8PNM3"/>
<accession>A0A4P8PNM3</accession>
<evidence type="ECO:0000313" key="1">
    <source>
        <dbReference type="EMBL" id="QCQ81902.1"/>
    </source>
</evidence>
<geneLocation type="mitochondrion" evidence="1"/>
<organism evidence="1">
    <name type="scientific">Ammopiptanthus mongolicus</name>
    <name type="common">Piptanthus mongolicus</name>
    <dbReference type="NCBI Taxonomy" id="126911"/>
    <lineage>
        <taxon>Eukaryota</taxon>
        <taxon>Viridiplantae</taxon>
        <taxon>Streptophyta</taxon>
        <taxon>Embryophyta</taxon>
        <taxon>Tracheophyta</taxon>
        <taxon>Spermatophyta</taxon>
        <taxon>Magnoliopsida</taxon>
        <taxon>eudicotyledons</taxon>
        <taxon>Gunneridae</taxon>
        <taxon>Pentapetalae</taxon>
        <taxon>rosids</taxon>
        <taxon>fabids</taxon>
        <taxon>Fabales</taxon>
        <taxon>Fabaceae</taxon>
        <taxon>Papilionoideae</taxon>
        <taxon>50 kb inversion clade</taxon>
        <taxon>genistoids sensu lato</taxon>
        <taxon>core genistoids</taxon>
        <taxon>Sophoreae</taxon>
        <taxon>Ammopiptanthus</taxon>
    </lineage>
</organism>
<dbReference type="EMBL" id="MG011535">
    <property type="protein sequence ID" value="QCQ81902.1"/>
    <property type="molecule type" value="Genomic_DNA"/>
</dbReference>
<reference evidence="1" key="1">
    <citation type="journal article" date="2019" name="Plant Syst. Evol.">
        <title>Analyses of mitochondrial genomes of the genus Ammopiptanthus provide new insights into the evolution of legume plants.</title>
        <authorList>
            <person name="Feng L."/>
            <person name="Li N."/>
            <person name="Yang W."/>
            <person name="Li Y."/>
            <person name="Wang C.-M."/>
            <person name="Tong S.-W."/>
            <person name="He J.-X."/>
        </authorList>
    </citation>
    <scope>NUCLEOTIDE SEQUENCE</scope>
</reference>
<protein>
    <submittedName>
        <fullName evidence="1">Uncharacterized protein</fullName>
    </submittedName>
</protein>
<keyword evidence="1" id="KW-0496">Mitochondrion</keyword>
<name>A0A4P8PNM3_AMMMO</name>
<sequence length="100" mass="11375">MTSGHNSLSNLNLFRLAFPLSTVTRCSILIRLCTVFDRDGKRFPRCIFTHSIGSVPYLTFIARRASRFALDPLIYRLFAPPKDENPMPIADLLVDRAYGQ</sequence>